<dbReference type="InParanoid" id="A0A0D0D5Z4"/>
<dbReference type="Proteomes" id="UP000054538">
    <property type="component" value="Unassembled WGS sequence"/>
</dbReference>
<organism evidence="2 3">
    <name type="scientific">Paxillus rubicundulus Ve08.2h10</name>
    <dbReference type="NCBI Taxonomy" id="930991"/>
    <lineage>
        <taxon>Eukaryota</taxon>
        <taxon>Fungi</taxon>
        <taxon>Dikarya</taxon>
        <taxon>Basidiomycota</taxon>
        <taxon>Agaricomycotina</taxon>
        <taxon>Agaricomycetes</taxon>
        <taxon>Agaricomycetidae</taxon>
        <taxon>Boletales</taxon>
        <taxon>Paxilineae</taxon>
        <taxon>Paxillaceae</taxon>
        <taxon>Paxillus</taxon>
    </lineage>
</organism>
<dbReference type="HOGENOM" id="CLU_2184814_0_0_1"/>
<evidence type="ECO:0000313" key="3">
    <source>
        <dbReference type="Proteomes" id="UP000054538"/>
    </source>
</evidence>
<protein>
    <submittedName>
        <fullName evidence="2">Uncharacterized protein</fullName>
    </submittedName>
</protein>
<accession>A0A0D0D5Z4</accession>
<reference evidence="3" key="2">
    <citation type="submission" date="2015-01" db="EMBL/GenBank/DDBJ databases">
        <title>Evolutionary Origins and Diversification of the Mycorrhizal Mutualists.</title>
        <authorList>
            <consortium name="DOE Joint Genome Institute"/>
            <consortium name="Mycorrhizal Genomics Consortium"/>
            <person name="Kohler A."/>
            <person name="Kuo A."/>
            <person name="Nagy L.G."/>
            <person name="Floudas D."/>
            <person name="Copeland A."/>
            <person name="Barry K.W."/>
            <person name="Cichocki N."/>
            <person name="Veneault-Fourrey C."/>
            <person name="LaButti K."/>
            <person name="Lindquist E.A."/>
            <person name="Lipzen A."/>
            <person name="Lundell T."/>
            <person name="Morin E."/>
            <person name="Murat C."/>
            <person name="Riley R."/>
            <person name="Ohm R."/>
            <person name="Sun H."/>
            <person name="Tunlid A."/>
            <person name="Henrissat B."/>
            <person name="Grigoriev I.V."/>
            <person name="Hibbett D.S."/>
            <person name="Martin F."/>
        </authorList>
    </citation>
    <scope>NUCLEOTIDE SEQUENCE [LARGE SCALE GENOMIC DNA]</scope>
    <source>
        <strain evidence="3">Ve08.2h10</strain>
    </source>
</reference>
<feature type="region of interest" description="Disordered" evidence="1">
    <location>
        <begin position="21"/>
        <end position="40"/>
    </location>
</feature>
<sequence length="109" mass="12326">MGHHHHYHHCCQAITTTVTVDGPLPPSPPPSTDHSPSHHHRQAITTLTIDHFSESTPSLWPVLPVPSHTPRYLYYVDLQIWAYPGHPHLCLFTPWLPFLGPPPSWAPVE</sequence>
<reference evidence="2 3" key="1">
    <citation type="submission" date="2014-04" db="EMBL/GenBank/DDBJ databases">
        <authorList>
            <consortium name="DOE Joint Genome Institute"/>
            <person name="Kuo A."/>
            <person name="Kohler A."/>
            <person name="Jargeat P."/>
            <person name="Nagy L.G."/>
            <person name="Floudas D."/>
            <person name="Copeland A."/>
            <person name="Barry K.W."/>
            <person name="Cichocki N."/>
            <person name="Veneault-Fourrey C."/>
            <person name="LaButti K."/>
            <person name="Lindquist E.A."/>
            <person name="Lipzen A."/>
            <person name="Lundell T."/>
            <person name="Morin E."/>
            <person name="Murat C."/>
            <person name="Sun H."/>
            <person name="Tunlid A."/>
            <person name="Henrissat B."/>
            <person name="Grigoriev I.V."/>
            <person name="Hibbett D.S."/>
            <person name="Martin F."/>
            <person name="Nordberg H.P."/>
            <person name="Cantor M.N."/>
            <person name="Hua S.X."/>
        </authorList>
    </citation>
    <scope>NUCLEOTIDE SEQUENCE [LARGE SCALE GENOMIC DNA]</scope>
    <source>
        <strain evidence="2 3">Ve08.2h10</strain>
    </source>
</reference>
<evidence type="ECO:0000256" key="1">
    <source>
        <dbReference type="SAM" id="MobiDB-lite"/>
    </source>
</evidence>
<proteinExistence type="predicted"/>
<dbReference type="AlphaFoldDB" id="A0A0D0D5Z4"/>
<gene>
    <name evidence="2" type="ORF">PAXRUDRAFT_18972</name>
</gene>
<name>A0A0D0D5Z4_9AGAM</name>
<keyword evidence="3" id="KW-1185">Reference proteome</keyword>
<dbReference type="EMBL" id="KN828086">
    <property type="protein sequence ID" value="KIK75479.1"/>
    <property type="molecule type" value="Genomic_DNA"/>
</dbReference>
<evidence type="ECO:0000313" key="2">
    <source>
        <dbReference type="EMBL" id="KIK75479.1"/>
    </source>
</evidence>